<evidence type="ECO:0000313" key="2">
    <source>
        <dbReference type="EMBL" id="QOJ78843.1"/>
    </source>
</evidence>
<accession>A0A7L9FIJ2</accession>
<dbReference type="EMBL" id="CP062310">
    <property type="protein sequence ID" value="QOJ78843.1"/>
    <property type="molecule type" value="Genomic_DNA"/>
</dbReference>
<dbReference type="AlphaFoldDB" id="A0A7L9FIJ2"/>
<keyword evidence="3" id="KW-1185">Reference proteome</keyword>
<evidence type="ECO:0000313" key="3">
    <source>
        <dbReference type="Proteomes" id="UP000594121"/>
    </source>
</evidence>
<dbReference type="Proteomes" id="UP000594121">
    <property type="component" value="Chromosome"/>
</dbReference>
<feature type="region of interest" description="Disordered" evidence="1">
    <location>
        <begin position="17"/>
        <end position="51"/>
    </location>
</feature>
<dbReference type="InParanoid" id="A0A7L9FIJ2"/>
<proteinExistence type="predicted"/>
<evidence type="ECO:0000256" key="1">
    <source>
        <dbReference type="SAM" id="MobiDB-lite"/>
    </source>
</evidence>
<dbReference type="KEGG" id="thel:IG193_08875"/>
<gene>
    <name evidence="2" type="ORF">IG193_08875</name>
</gene>
<protein>
    <submittedName>
        <fullName evidence="2">Uncharacterized protein</fullName>
    </submittedName>
</protein>
<reference evidence="2 3" key="1">
    <citation type="submission" date="2020-10" db="EMBL/GenBank/DDBJ databases">
        <title>Thermofilum lucidum 3507LT sp. nov. a novel member of Thermofilaceae family isolated from Chile hot spring, and proposal of description order Thermofilales.</title>
        <authorList>
            <person name="Zayulina K.S."/>
            <person name="Elcheninov A.G."/>
            <person name="Toshchakov S.V."/>
            <person name="Kublanov I.V."/>
        </authorList>
    </citation>
    <scope>NUCLEOTIDE SEQUENCE [LARGE SCALE GENOMIC DNA]</scope>
    <source>
        <strain evidence="2 3">3507LT</strain>
    </source>
</reference>
<dbReference type="GeneID" id="59150005"/>
<organism evidence="2 3">
    <name type="scientific">Infirmifilum lucidum</name>
    <dbReference type="NCBI Taxonomy" id="2776706"/>
    <lineage>
        <taxon>Archaea</taxon>
        <taxon>Thermoproteota</taxon>
        <taxon>Thermoprotei</taxon>
        <taxon>Thermofilales</taxon>
        <taxon>Thermofilaceae</taxon>
        <taxon>Infirmifilum</taxon>
    </lineage>
</organism>
<sequence>MLFLTGYDSKAGKPDWFDHPGLGEGRVQATSRQGSEHCGHRRTQYRPAAVE</sequence>
<name>A0A7L9FIJ2_9CREN</name>
<dbReference type="RefSeq" id="WP_192818815.1">
    <property type="nucleotide sequence ID" value="NZ_CP062310.1"/>
</dbReference>